<accession>A0A7J3Y0D6</accession>
<gene>
    <name evidence="3" type="ORF">ENM60_06335</name>
</gene>
<proteinExistence type="predicted"/>
<dbReference type="AlphaFoldDB" id="A0A7J3Y0D6"/>
<dbReference type="PANTHER" id="PTHR46401">
    <property type="entry name" value="GLYCOSYLTRANSFERASE WBBK-RELATED"/>
    <property type="match status" value="1"/>
</dbReference>
<comment type="caution">
    <text evidence="3">The sequence shown here is derived from an EMBL/GenBank/DDBJ whole genome shotgun (WGS) entry which is preliminary data.</text>
</comment>
<dbReference type="Gene3D" id="3.40.50.2000">
    <property type="entry name" value="Glycogen Phosphorylase B"/>
    <property type="match status" value="2"/>
</dbReference>
<dbReference type="Pfam" id="PF00534">
    <property type="entry name" value="Glycos_transf_1"/>
    <property type="match status" value="1"/>
</dbReference>
<dbReference type="EMBL" id="DRYK01000082">
    <property type="protein sequence ID" value="HHP68377.1"/>
    <property type="molecule type" value="Genomic_DNA"/>
</dbReference>
<keyword evidence="1 3" id="KW-0808">Transferase</keyword>
<sequence length="414" mass="47125">MKLASIMYQSSLSKGQELVAERMVKCARRIGVEAWYITSIYHDGQPVVSEREVELTGRNYMLIQDDPAIKLPVIRVASYKTTWPPRRIVFRDFVTVLNNLDKEIGFDLVITHSTLWNGPEETARWILWKKLMKSLGERVRPTLMGHMSHYQPPDPLRYSLIERTYRMAWNATSMPSIFKASSLIIVLTPMEAEEMITLGASPDSIHLFPGGLDDDFAEMVDRSDPRPFREKYGIPEDARIIAYLGTVEYRKNPLAVVKVARFFKERGDVFFVIAGRPGDQWEEVSKVARKLGNVVLTGELTEAEKAMLIKASYLNIIMSRMEAFGLTQLEFMYGGVPVITSGVYGQKWLVRNNVDGVHLAGPEDVDGAVRAVELLLKDEGLRREMSKNARERARGFLFTKLMRELVSRAEAMLK</sequence>
<reference evidence="3" key="1">
    <citation type="journal article" date="2020" name="mSystems">
        <title>Genome- and Community-Level Interaction Insights into Carbon Utilization and Element Cycling Functions of Hydrothermarchaeota in Hydrothermal Sediment.</title>
        <authorList>
            <person name="Zhou Z."/>
            <person name="Liu Y."/>
            <person name="Xu W."/>
            <person name="Pan J."/>
            <person name="Luo Z.H."/>
            <person name="Li M."/>
        </authorList>
    </citation>
    <scope>NUCLEOTIDE SEQUENCE [LARGE SCALE GENOMIC DNA]</scope>
    <source>
        <strain evidence="3">SpSt-110</strain>
    </source>
</reference>
<dbReference type="PANTHER" id="PTHR46401:SF2">
    <property type="entry name" value="GLYCOSYLTRANSFERASE WBBK-RELATED"/>
    <property type="match status" value="1"/>
</dbReference>
<feature type="domain" description="Glycosyl transferase family 1" evidence="2">
    <location>
        <begin position="228"/>
        <end position="392"/>
    </location>
</feature>
<dbReference type="SUPFAM" id="SSF53756">
    <property type="entry name" value="UDP-Glycosyltransferase/glycogen phosphorylase"/>
    <property type="match status" value="1"/>
</dbReference>
<evidence type="ECO:0000256" key="1">
    <source>
        <dbReference type="ARBA" id="ARBA00022679"/>
    </source>
</evidence>
<evidence type="ECO:0000313" key="3">
    <source>
        <dbReference type="EMBL" id="HHP68377.1"/>
    </source>
</evidence>
<organism evidence="3">
    <name type="scientific">Thermogladius calderae</name>
    <dbReference type="NCBI Taxonomy" id="1200300"/>
    <lineage>
        <taxon>Archaea</taxon>
        <taxon>Thermoproteota</taxon>
        <taxon>Thermoprotei</taxon>
        <taxon>Desulfurococcales</taxon>
        <taxon>Desulfurococcaceae</taxon>
        <taxon>Thermogladius</taxon>
    </lineage>
</organism>
<evidence type="ECO:0000259" key="2">
    <source>
        <dbReference type="Pfam" id="PF00534"/>
    </source>
</evidence>
<dbReference type="GO" id="GO:0016757">
    <property type="term" value="F:glycosyltransferase activity"/>
    <property type="evidence" value="ECO:0007669"/>
    <property type="project" value="InterPro"/>
</dbReference>
<name>A0A7J3Y0D6_9CREN</name>
<protein>
    <submittedName>
        <fullName evidence="3">Glycosyltransferase</fullName>
    </submittedName>
</protein>
<dbReference type="CDD" id="cd03801">
    <property type="entry name" value="GT4_PimA-like"/>
    <property type="match status" value="1"/>
</dbReference>
<dbReference type="InterPro" id="IPR001296">
    <property type="entry name" value="Glyco_trans_1"/>
</dbReference>